<dbReference type="AlphaFoldDB" id="N1WLE9"/>
<gene>
    <name evidence="1" type="ORF">LEP1GSC060_3742</name>
</gene>
<protein>
    <submittedName>
        <fullName evidence="1">PF11185 family protein</fullName>
    </submittedName>
</protein>
<keyword evidence="2" id="KW-1185">Reference proteome</keyword>
<reference evidence="1" key="1">
    <citation type="submission" date="2013-03" db="EMBL/GenBank/DDBJ databases">
        <authorList>
            <person name="Harkins D.M."/>
            <person name="Durkin A.S."/>
            <person name="Brinkac L.M."/>
            <person name="Haft D.H."/>
            <person name="Selengut J.D."/>
            <person name="Sanka R."/>
            <person name="DePew J."/>
            <person name="Purushe J."/>
            <person name="Hartskeerl R.A."/>
            <person name="Ahmed A."/>
            <person name="van der Linden H."/>
            <person name="Goris M.G.A."/>
            <person name="Vinetz J.M."/>
            <person name="Sutton G.G."/>
            <person name="Nierman W.C."/>
            <person name="Fouts D.E."/>
        </authorList>
    </citation>
    <scope>NUCLEOTIDE SEQUENCE [LARGE SCALE GENOMIC DNA]</scope>
    <source>
        <strain evidence="1">ICFT</strain>
    </source>
</reference>
<dbReference type="Proteomes" id="UP000012313">
    <property type="component" value="Unassembled WGS sequence"/>
</dbReference>
<evidence type="ECO:0000313" key="1">
    <source>
        <dbReference type="EMBL" id="EMY76628.1"/>
    </source>
</evidence>
<comment type="caution">
    <text evidence="1">The sequence shown here is derived from an EMBL/GenBank/DDBJ whole genome shotgun (WGS) entry which is preliminary data.</text>
</comment>
<sequence>MIEFEHPIIFKYVSGEDHHIESIKDNYFYLSRLWQVNDPEDCTINPTIDLANTTYQEIENFLLRNSPSGDHSSLKQYALKLFNDKGAQREYIKELEKINIALDEEYKKSFKILCLTDNYRSKHMWKNYAKKKKKLDGFCLGYKCESKSSVSFVREHKKYKIRIKLGSIEVKGNPQDSLLAYEVFYGDEDLIAYNPFKNNVNILLSSYLYKKEKWSSEKEFRTLITDDQTIKPDLQKIRYIEEDLKYIIFGENHSIKDRNAVLKAIHENGRYGNIKFYEASLIFCKLRFKEIKHFA</sequence>
<organism evidence="1 2">
    <name type="scientific">Leptospira weilii serovar Ranarum str. ICFT</name>
    <dbReference type="NCBI Taxonomy" id="1218598"/>
    <lineage>
        <taxon>Bacteria</taxon>
        <taxon>Pseudomonadati</taxon>
        <taxon>Spirochaetota</taxon>
        <taxon>Spirochaetia</taxon>
        <taxon>Leptospirales</taxon>
        <taxon>Leptospiraceae</taxon>
        <taxon>Leptospira</taxon>
    </lineage>
</organism>
<proteinExistence type="predicted"/>
<name>N1WLE9_9LEPT</name>
<evidence type="ECO:0000313" key="2">
    <source>
        <dbReference type="Proteomes" id="UP000012313"/>
    </source>
</evidence>
<accession>N1WLE9</accession>
<dbReference type="EMBL" id="AOHC02000043">
    <property type="protein sequence ID" value="EMY76628.1"/>
    <property type="molecule type" value="Genomic_DNA"/>
</dbReference>